<dbReference type="Proteomes" id="UP000076927">
    <property type="component" value="Chromosome"/>
</dbReference>
<dbReference type="KEGG" id="pswu:SY83_14070"/>
<dbReference type="EMBL" id="CP011388">
    <property type="protein sequence ID" value="ANE47204.1"/>
    <property type="molecule type" value="Genomic_DNA"/>
</dbReference>
<proteinExistence type="predicted"/>
<evidence type="ECO:0000313" key="2">
    <source>
        <dbReference type="Proteomes" id="UP000076927"/>
    </source>
</evidence>
<keyword evidence="2" id="KW-1185">Reference proteome</keyword>
<protein>
    <submittedName>
        <fullName evidence="1">Uncharacterized protein</fullName>
    </submittedName>
</protein>
<gene>
    <name evidence="1" type="ORF">SY83_14070</name>
</gene>
<evidence type="ECO:0000313" key="1">
    <source>
        <dbReference type="EMBL" id="ANE47204.1"/>
    </source>
</evidence>
<organism evidence="1 2">
    <name type="scientific">Paenibacillus swuensis</name>
    <dbReference type="NCBI Taxonomy" id="1178515"/>
    <lineage>
        <taxon>Bacteria</taxon>
        <taxon>Bacillati</taxon>
        <taxon>Bacillota</taxon>
        <taxon>Bacilli</taxon>
        <taxon>Bacillales</taxon>
        <taxon>Paenibacillaceae</taxon>
        <taxon>Paenibacillus</taxon>
    </lineage>
</organism>
<accession>A0A172TJW8</accession>
<name>A0A172TJW8_9BACL</name>
<sequence>MGAILCWVIPKGQWSGVNKIMLGYPEESVEDNSRFSALRDIICYQCMPVHGINVLPRNDKCG</sequence>
<dbReference type="PATRIC" id="fig|1178515.4.peg.2825"/>
<dbReference type="AlphaFoldDB" id="A0A172TJW8"/>
<dbReference type="STRING" id="1178515.SY83_14070"/>
<reference evidence="1 2" key="1">
    <citation type="submission" date="2015-01" db="EMBL/GenBank/DDBJ databases">
        <title>Paenibacillus swuensis/DY6/whole genome sequencing.</title>
        <authorList>
            <person name="Kim M.K."/>
            <person name="Srinivasan S."/>
            <person name="Lee J.-J."/>
        </authorList>
    </citation>
    <scope>NUCLEOTIDE SEQUENCE [LARGE SCALE GENOMIC DNA]</scope>
    <source>
        <strain evidence="1 2">DY6</strain>
    </source>
</reference>